<feature type="region of interest" description="Disordered" evidence="7">
    <location>
        <begin position="70"/>
        <end position="90"/>
    </location>
</feature>
<dbReference type="GO" id="GO:0008270">
    <property type="term" value="F:zinc ion binding"/>
    <property type="evidence" value="ECO:0007669"/>
    <property type="project" value="InterPro"/>
</dbReference>
<evidence type="ECO:0000256" key="7">
    <source>
        <dbReference type="SAM" id="MobiDB-lite"/>
    </source>
</evidence>
<dbReference type="Pfam" id="PF04082">
    <property type="entry name" value="Fungal_trans"/>
    <property type="match status" value="1"/>
</dbReference>
<keyword evidence="1" id="KW-0479">Metal-binding</keyword>
<keyword evidence="6" id="KW-0539">Nucleus</keyword>
<evidence type="ECO:0000256" key="3">
    <source>
        <dbReference type="ARBA" id="ARBA00023015"/>
    </source>
</evidence>
<dbReference type="InterPro" id="IPR001138">
    <property type="entry name" value="Zn2Cys6_DnaBD"/>
</dbReference>
<keyword evidence="4" id="KW-0238">DNA-binding</keyword>
<dbReference type="GO" id="GO:0001228">
    <property type="term" value="F:DNA-binding transcription activator activity, RNA polymerase II-specific"/>
    <property type="evidence" value="ECO:0007669"/>
    <property type="project" value="TreeGrafter"/>
</dbReference>
<feature type="region of interest" description="Disordered" evidence="7">
    <location>
        <begin position="115"/>
        <end position="157"/>
    </location>
</feature>
<dbReference type="CDD" id="cd12148">
    <property type="entry name" value="fungal_TF_MHR"/>
    <property type="match status" value="1"/>
</dbReference>
<dbReference type="OrthoDB" id="762982at2759"/>
<evidence type="ECO:0000256" key="5">
    <source>
        <dbReference type="ARBA" id="ARBA00023163"/>
    </source>
</evidence>
<keyword evidence="5" id="KW-0804">Transcription</keyword>
<evidence type="ECO:0000256" key="6">
    <source>
        <dbReference type="ARBA" id="ARBA00023242"/>
    </source>
</evidence>
<sequence>MVQPTPPSSTSSTNGASPDGQPFAGRVIRKRNRVPLSCGPCRHRKLKCNRGHPCDNCSKRGDTANCSYATPGHRKKGSGAGPNASPDDMQNRIDRLEGLVLSLMTSGAQPATASAAQAAIGNSRSDSLSTSADLKLDPSGADMIREEGEGEDESEVEGISRGIGIMKMDNGKAVFASDAHWYAILGEISEVKKYFDSHKEDYKAHLAVVQAAKADESPGTAFLLQAPPAKDRNELLAAYPSKADADRLIARYFNAYDPSVHIIHGPSFQKQYDKHWLNPMETSVVWLGMCFAMMTLALQSYHRAGDEPPEYRGRTLELSHTYRKLTAQSLLLGDITQANPQTLETLVLHMQAEYGRSRDAEPGVLLLTGLCVRLAMRMGYHRDPGPHPAITPFQGELRRRVWTFVRQFDLLISFQFGLPAMIRTDHMDTESPRNLYDDELYEDMKSLPPSRPAFEATPMSYMITKSRMTFLFGRIVERAQSVTSPPSYEETLKFDAELREMRSQHAPLLQMRSFQESARDPANLIMQRLGLEMVYLRSLFVLHRRFIARGRESPRYAYSRRTCLDASMELLDHQATLHRESQPGGRLRSVKWYISSLTTHDFLLAAMLVCLDLYHTAEAERTGRNTSQPASPSMADPNDESRRERMMQAVEHCITIWESVRDQSMEAYKGSVALRVMVEKLKAHQAQRQTPAHTHSQQAQAYPNRPNAVNFGMFPNGVVADINTDDLPPEQSAAMTLGMLSSGGISPGFGMNMAQTSAPQPQQSCPASMAALLNNDAPMERTGLTPQYSGPESSGIANGMAGPASPLSQMLAQSSVGNNFIGMDAGEIDWGAWDSYIQGTGNTAIDAGQMWPMNFDLSLDPNGQSNGQQQQQQQQQHNNGANGNSVFMGATTPGGNTNMM</sequence>
<proteinExistence type="predicted"/>
<dbReference type="PROSITE" id="PS00463">
    <property type="entry name" value="ZN2_CY6_FUNGAL_1"/>
    <property type="match status" value="1"/>
</dbReference>
<dbReference type="InterPro" id="IPR051430">
    <property type="entry name" value="Fungal_TF_Env_Response"/>
</dbReference>
<evidence type="ECO:0000259" key="8">
    <source>
        <dbReference type="PROSITE" id="PS50048"/>
    </source>
</evidence>
<evidence type="ECO:0000256" key="1">
    <source>
        <dbReference type="ARBA" id="ARBA00022723"/>
    </source>
</evidence>
<evidence type="ECO:0000313" key="10">
    <source>
        <dbReference type="Proteomes" id="UP001056384"/>
    </source>
</evidence>
<dbReference type="InterPro" id="IPR036864">
    <property type="entry name" value="Zn2-C6_fun-type_DNA-bd_sf"/>
</dbReference>
<dbReference type="Proteomes" id="UP001056384">
    <property type="component" value="Chromosome 1"/>
</dbReference>
<feature type="compositionally biased region" description="Low complexity" evidence="7">
    <location>
        <begin position="862"/>
        <end position="884"/>
    </location>
</feature>
<dbReference type="InterPro" id="IPR007219">
    <property type="entry name" value="XnlR_reg_dom"/>
</dbReference>
<name>A0A9Q9ACJ0_9PEZI</name>
<feature type="domain" description="Zn(2)-C6 fungal-type" evidence="8">
    <location>
        <begin position="37"/>
        <end position="68"/>
    </location>
</feature>
<evidence type="ECO:0000313" key="9">
    <source>
        <dbReference type="EMBL" id="USW47044.1"/>
    </source>
</evidence>
<feature type="region of interest" description="Disordered" evidence="7">
    <location>
        <begin position="853"/>
        <end position="900"/>
    </location>
</feature>
<gene>
    <name evidence="9" type="ORF">Slin15195_G003630</name>
</gene>
<organism evidence="9 10">
    <name type="scientific">Septoria linicola</name>
    <dbReference type="NCBI Taxonomy" id="215465"/>
    <lineage>
        <taxon>Eukaryota</taxon>
        <taxon>Fungi</taxon>
        <taxon>Dikarya</taxon>
        <taxon>Ascomycota</taxon>
        <taxon>Pezizomycotina</taxon>
        <taxon>Dothideomycetes</taxon>
        <taxon>Dothideomycetidae</taxon>
        <taxon>Mycosphaerellales</taxon>
        <taxon>Mycosphaerellaceae</taxon>
        <taxon>Septoria</taxon>
    </lineage>
</organism>
<dbReference type="GO" id="GO:0005634">
    <property type="term" value="C:nucleus"/>
    <property type="evidence" value="ECO:0007669"/>
    <property type="project" value="TreeGrafter"/>
</dbReference>
<feature type="compositionally biased region" description="Polar residues" evidence="7">
    <location>
        <begin position="120"/>
        <end position="132"/>
    </location>
</feature>
<feature type="region of interest" description="Disordered" evidence="7">
    <location>
        <begin position="1"/>
        <end position="26"/>
    </location>
</feature>
<dbReference type="Gene3D" id="4.10.240.10">
    <property type="entry name" value="Zn(2)-C6 fungal-type DNA-binding domain"/>
    <property type="match status" value="1"/>
</dbReference>
<dbReference type="PANTHER" id="PTHR31944:SF131">
    <property type="entry name" value="HEME-RESPONSIVE ZINC FINGER TRANSCRIPTION FACTOR HAP1"/>
    <property type="match status" value="1"/>
</dbReference>
<dbReference type="Pfam" id="PF00172">
    <property type="entry name" value="Zn_clus"/>
    <property type="match status" value="1"/>
</dbReference>
<dbReference type="PROSITE" id="PS50048">
    <property type="entry name" value="ZN2_CY6_FUNGAL_2"/>
    <property type="match status" value="1"/>
</dbReference>
<dbReference type="AlphaFoldDB" id="A0A9Q9ACJ0"/>
<protein>
    <recommendedName>
        <fullName evidence="8">Zn(2)-C6 fungal-type domain-containing protein</fullName>
    </recommendedName>
</protein>
<dbReference type="EMBL" id="CP099418">
    <property type="protein sequence ID" value="USW47044.1"/>
    <property type="molecule type" value="Genomic_DNA"/>
</dbReference>
<dbReference type="GO" id="GO:0006351">
    <property type="term" value="P:DNA-templated transcription"/>
    <property type="evidence" value="ECO:0007669"/>
    <property type="project" value="InterPro"/>
</dbReference>
<evidence type="ECO:0000256" key="4">
    <source>
        <dbReference type="ARBA" id="ARBA00023125"/>
    </source>
</evidence>
<dbReference type="SMART" id="SM00906">
    <property type="entry name" value="Fungal_trans"/>
    <property type="match status" value="1"/>
</dbReference>
<dbReference type="PANTHER" id="PTHR31944">
    <property type="entry name" value="HEME-RESPONSIVE ZINC FINGER TRANSCRIPTION FACTOR HAP1"/>
    <property type="match status" value="1"/>
</dbReference>
<dbReference type="CDD" id="cd00067">
    <property type="entry name" value="GAL4"/>
    <property type="match status" value="1"/>
</dbReference>
<evidence type="ECO:0000256" key="2">
    <source>
        <dbReference type="ARBA" id="ARBA00022833"/>
    </source>
</evidence>
<keyword evidence="10" id="KW-1185">Reference proteome</keyword>
<keyword evidence="2" id="KW-0862">Zinc</keyword>
<feature type="region of interest" description="Disordered" evidence="7">
    <location>
        <begin position="621"/>
        <end position="643"/>
    </location>
</feature>
<dbReference type="SUPFAM" id="SSF57701">
    <property type="entry name" value="Zn2/Cys6 DNA-binding domain"/>
    <property type="match status" value="1"/>
</dbReference>
<dbReference type="GO" id="GO:0000978">
    <property type="term" value="F:RNA polymerase II cis-regulatory region sequence-specific DNA binding"/>
    <property type="evidence" value="ECO:0007669"/>
    <property type="project" value="TreeGrafter"/>
</dbReference>
<dbReference type="SMART" id="SM00066">
    <property type="entry name" value="GAL4"/>
    <property type="match status" value="1"/>
</dbReference>
<reference evidence="9" key="1">
    <citation type="submission" date="2022-06" db="EMBL/GenBank/DDBJ databases">
        <title>Complete genome sequences of two strains of the flax pathogen Septoria linicola.</title>
        <authorList>
            <person name="Lapalu N."/>
            <person name="Simon A."/>
            <person name="Demenou B."/>
            <person name="Paumier D."/>
            <person name="Guillot M.-P."/>
            <person name="Gout L."/>
            <person name="Valade R."/>
        </authorList>
    </citation>
    <scope>NUCLEOTIDE SEQUENCE</scope>
    <source>
        <strain evidence="9">SE15195</strain>
    </source>
</reference>
<keyword evidence="3" id="KW-0805">Transcription regulation</keyword>
<accession>A0A9Q9ACJ0</accession>